<dbReference type="InterPro" id="IPR038980">
    <property type="entry name" value="ATM_plant"/>
</dbReference>
<evidence type="ECO:0000256" key="8">
    <source>
        <dbReference type="ARBA" id="ARBA00023242"/>
    </source>
</evidence>
<dbReference type="STRING" id="418985.A0A1V9XB61"/>
<feature type="domain" description="FATC" evidence="11">
    <location>
        <begin position="718"/>
        <end position="750"/>
    </location>
</feature>
<dbReference type="InterPro" id="IPR036940">
    <property type="entry name" value="PI3/4_kinase_cat_sf"/>
</dbReference>
<evidence type="ECO:0000313" key="12">
    <source>
        <dbReference type="EMBL" id="OQR70598.1"/>
    </source>
</evidence>
<evidence type="ECO:0000256" key="1">
    <source>
        <dbReference type="ARBA" id="ARBA00004123"/>
    </source>
</evidence>
<dbReference type="GO" id="GO:0005634">
    <property type="term" value="C:nucleus"/>
    <property type="evidence" value="ECO:0007669"/>
    <property type="project" value="UniProtKB-SubCell"/>
</dbReference>
<name>A0A1V9XB61_9ACAR</name>
<evidence type="ECO:0000259" key="11">
    <source>
        <dbReference type="PROSITE" id="PS51190"/>
    </source>
</evidence>
<dbReference type="EC" id="2.7.11.1" evidence="2"/>
<dbReference type="PROSITE" id="PS00915">
    <property type="entry name" value="PI3_4_KINASE_1"/>
    <property type="match status" value="1"/>
</dbReference>
<dbReference type="GO" id="GO:0004674">
    <property type="term" value="F:protein serine/threonine kinase activity"/>
    <property type="evidence" value="ECO:0007669"/>
    <property type="project" value="UniProtKB-EC"/>
</dbReference>
<dbReference type="SUPFAM" id="SSF56112">
    <property type="entry name" value="Protein kinase-like (PK-like)"/>
    <property type="match status" value="1"/>
</dbReference>
<dbReference type="InterPro" id="IPR000403">
    <property type="entry name" value="PI3/4_kinase_cat_dom"/>
</dbReference>
<dbReference type="Proteomes" id="UP000192247">
    <property type="component" value="Unassembled WGS sequence"/>
</dbReference>
<reference evidence="12 13" key="1">
    <citation type="journal article" date="2017" name="Gigascience">
        <title>Draft genome of the honey bee ectoparasitic mite, Tropilaelaps mercedesae, is shaped by the parasitic life history.</title>
        <authorList>
            <person name="Dong X."/>
            <person name="Armstrong S.D."/>
            <person name="Xia D."/>
            <person name="Makepeace B.L."/>
            <person name="Darby A.C."/>
            <person name="Kadowaki T."/>
        </authorList>
    </citation>
    <scope>NUCLEOTIDE SEQUENCE [LARGE SCALE GENOMIC DNA]</scope>
    <source>
        <strain evidence="12">Wuxi-XJTLU</strain>
    </source>
</reference>
<proteinExistence type="predicted"/>
<evidence type="ECO:0000259" key="10">
    <source>
        <dbReference type="PROSITE" id="PS50290"/>
    </source>
</evidence>
<feature type="compositionally biased region" description="Basic and acidic residues" evidence="9">
    <location>
        <begin position="34"/>
        <end position="44"/>
    </location>
</feature>
<evidence type="ECO:0000256" key="5">
    <source>
        <dbReference type="ARBA" id="ARBA00022763"/>
    </source>
</evidence>
<dbReference type="GO" id="GO:0006974">
    <property type="term" value="P:DNA damage response"/>
    <property type="evidence" value="ECO:0007669"/>
    <property type="project" value="UniProtKB-KW"/>
</dbReference>
<evidence type="ECO:0000256" key="6">
    <source>
        <dbReference type="ARBA" id="ARBA00022777"/>
    </source>
</evidence>
<dbReference type="EMBL" id="MNPL01016993">
    <property type="protein sequence ID" value="OQR70598.1"/>
    <property type="molecule type" value="Genomic_DNA"/>
</dbReference>
<keyword evidence="7" id="KW-0067">ATP-binding</keyword>
<dbReference type="PROSITE" id="PS50290">
    <property type="entry name" value="PI3_4_KINASE_3"/>
    <property type="match status" value="1"/>
</dbReference>
<dbReference type="OrthoDB" id="381190at2759"/>
<dbReference type="AlphaFoldDB" id="A0A1V9XB61"/>
<dbReference type="InterPro" id="IPR018936">
    <property type="entry name" value="PI3/4_kinase_CS"/>
</dbReference>
<evidence type="ECO:0000256" key="3">
    <source>
        <dbReference type="ARBA" id="ARBA00022679"/>
    </source>
</evidence>
<evidence type="ECO:0000256" key="4">
    <source>
        <dbReference type="ARBA" id="ARBA00022741"/>
    </source>
</evidence>
<dbReference type="PANTHER" id="PTHR37079">
    <property type="entry name" value="SERINE/THREONINE-PROTEIN KINASE ATM"/>
    <property type="match status" value="1"/>
</dbReference>
<evidence type="ECO:0000313" key="13">
    <source>
        <dbReference type="Proteomes" id="UP000192247"/>
    </source>
</evidence>
<evidence type="ECO:0000256" key="2">
    <source>
        <dbReference type="ARBA" id="ARBA00012513"/>
    </source>
</evidence>
<comment type="caution">
    <text evidence="12">The sequence shown here is derived from an EMBL/GenBank/DDBJ whole genome shotgun (WGS) entry which is preliminary data.</text>
</comment>
<feature type="domain" description="PI3K/PI4K catalytic" evidence="10">
    <location>
        <begin position="397"/>
        <end position="712"/>
    </location>
</feature>
<dbReference type="PROSITE" id="PS00916">
    <property type="entry name" value="PI3_4_KINASE_2"/>
    <property type="match status" value="1"/>
</dbReference>
<sequence>MRSRRTLHLPYVGFLDTRWSMKRFGPQRSSNEAPSRDKGKDPSSSRDSTLNNDRNILLGWVTQTVDTHPRAELDVLADLHLAVKILQTSGGRLLKERVRAYRELATFADNCARSLVEYFHSSAFTDDNKYLSREGNICGVASQLEEADVRNHKLMLRDIDQLKVQIQDKKDSLADLAVSALSNYLQVLRLEQDQNTKYRVFSLWYSHKDDHDVSRCLQRPMEELTSEQGSISIHGFADMFYQLAACMAIPSSRREDEPFQRQLEHLVLRLSRKHPFHCVPTLLLLANPRLGRQAGHGVDLKTKFEELEERGRAAKKLLDQLMNDSKMNSYISNLEVLAAAYAELSADTSVPQGRGAIKKQCPIVAKNRYFQELPILTSDIPICPDGSYDHVERIRDFIQQYEICAGLSRPKKMIVRGNRGTCYIQLLKGKDDLRQDAVMQQLFKEVSRLRSDDGQFRVRVRTYKVVPLSRFVGVIEWVHNTTPLASILIGSKSALHEQYNPAGSLKPALAHKSMQNLAKAPTAEDKKARFLELCDAFPPAFRFFFLERFRDPVAWLERQRAYVNSLAITSMVGYIIGLGDRHTNNILIDCNTSEVVHIDLGIIFEQGKLLYTPELVPFRLTRDMIDGCGIFGVEGQFRVTCERTLDILRKNSQLLIAIVEVILLHDPLTLFSGKAKAAAGRNKDNPLKEGQQNLSNAQFRDRVLQRLLDKLEGIDDVHPLSVQGQVNVTIQQAVDPLRLAQIFHGWKPYL</sequence>
<dbReference type="InterPro" id="IPR011009">
    <property type="entry name" value="Kinase-like_dom_sf"/>
</dbReference>
<evidence type="ECO:0000256" key="7">
    <source>
        <dbReference type="ARBA" id="ARBA00022840"/>
    </source>
</evidence>
<comment type="subcellular location">
    <subcellularLocation>
        <location evidence="1">Nucleus</location>
    </subcellularLocation>
</comment>
<evidence type="ECO:0000256" key="9">
    <source>
        <dbReference type="SAM" id="MobiDB-lite"/>
    </source>
</evidence>
<accession>A0A1V9XB61</accession>
<dbReference type="InterPro" id="IPR003152">
    <property type="entry name" value="FATC_dom"/>
</dbReference>
<gene>
    <name evidence="12" type="ORF">BIW11_11527</name>
</gene>
<dbReference type="Pfam" id="PF00454">
    <property type="entry name" value="PI3_PI4_kinase"/>
    <property type="match status" value="1"/>
</dbReference>
<keyword evidence="13" id="KW-1185">Reference proteome</keyword>
<organism evidence="12 13">
    <name type="scientific">Tropilaelaps mercedesae</name>
    <dbReference type="NCBI Taxonomy" id="418985"/>
    <lineage>
        <taxon>Eukaryota</taxon>
        <taxon>Metazoa</taxon>
        <taxon>Ecdysozoa</taxon>
        <taxon>Arthropoda</taxon>
        <taxon>Chelicerata</taxon>
        <taxon>Arachnida</taxon>
        <taxon>Acari</taxon>
        <taxon>Parasitiformes</taxon>
        <taxon>Mesostigmata</taxon>
        <taxon>Gamasina</taxon>
        <taxon>Dermanyssoidea</taxon>
        <taxon>Laelapidae</taxon>
        <taxon>Tropilaelaps</taxon>
    </lineage>
</organism>
<feature type="region of interest" description="Disordered" evidence="9">
    <location>
        <begin position="25"/>
        <end position="50"/>
    </location>
</feature>
<keyword evidence="3" id="KW-0808">Transferase</keyword>
<dbReference type="PROSITE" id="PS51190">
    <property type="entry name" value="FATC"/>
    <property type="match status" value="1"/>
</dbReference>
<dbReference type="Gene3D" id="1.10.1070.11">
    <property type="entry name" value="Phosphatidylinositol 3-/4-kinase, catalytic domain"/>
    <property type="match status" value="1"/>
</dbReference>
<keyword evidence="5" id="KW-0227">DNA damage</keyword>
<dbReference type="PANTHER" id="PTHR37079:SF4">
    <property type="entry name" value="SERINE_THREONINE-PROTEIN KINASE ATM"/>
    <property type="match status" value="1"/>
</dbReference>
<dbReference type="SMART" id="SM01343">
    <property type="entry name" value="FATC"/>
    <property type="match status" value="1"/>
</dbReference>
<dbReference type="GO" id="GO:0005524">
    <property type="term" value="F:ATP binding"/>
    <property type="evidence" value="ECO:0007669"/>
    <property type="project" value="UniProtKB-KW"/>
</dbReference>
<protein>
    <recommendedName>
        <fullName evidence="2">non-specific serine/threonine protein kinase</fullName>
        <ecNumber evidence="2">2.7.11.1</ecNumber>
    </recommendedName>
</protein>
<dbReference type="Gene3D" id="3.30.1010.10">
    <property type="entry name" value="Phosphatidylinositol 3-kinase Catalytic Subunit, Chain A, domain 4"/>
    <property type="match status" value="1"/>
</dbReference>
<dbReference type="Pfam" id="PF02260">
    <property type="entry name" value="FATC"/>
    <property type="match status" value="1"/>
</dbReference>
<dbReference type="SMART" id="SM00146">
    <property type="entry name" value="PI3Kc"/>
    <property type="match status" value="1"/>
</dbReference>
<keyword evidence="8" id="KW-0539">Nucleus</keyword>
<dbReference type="InParanoid" id="A0A1V9XB61"/>
<keyword evidence="4" id="KW-0547">Nucleotide-binding</keyword>
<keyword evidence="6" id="KW-0418">Kinase</keyword>